<gene>
    <name evidence="1" type="ORF">K402DRAFT_403862</name>
</gene>
<organism evidence="1 2">
    <name type="scientific">Aulographum hederae CBS 113979</name>
    <dbReference type="NCBI Taxonomy" id="1176131"/>
    <lineage>
        <taxon>Eukaryota</taxon>
        <taxon>Fungi</taxon>
        <taxon>Dikarya</taxon>
        <taxon>Ascomycota</taxon>
        <taxon>Pezizomycotina</taxon>
        <taxon>Dothideomycetes</taxon>
        <taxon>Pleosporomycetidae</taxon>
        <taxon>Aulographales</taxon>
        <taxon>Aulographaceae</taxon>
    </lineage>
</organism>
<dbReference type="OrthoDB" id="5331170at2759"/>
<evidence type="ECO:0000313" key="1">
    <source>
        <dbReference type="EMBL" id="KAF1987360.1"/>
    </source>
</evidence>
<protein>
    <submittedName>
        <fullName evidence="1">Uncharacterized protein</fullName>
    </submittedName>
</protein>
<keyword evidence="2" id="KW-1185">Reference proteome</keyword>
<accession>A0A6G1H2W6</accession>
<proteinExistence type="predicted"/>
<dbReference type="EMBL" id="ML977153">
    <property type="protein sequence ID" value="KAF1987360.1"/>
    <property type="molecule type" value="Genomic_DNA"/>
</dbReference>
<dbReference type="AlphaFoldDB" id="A0A6G1H2W6"/>
<sequence length="202" mass="23247">MAAPFFPFPGGANQGFGYDNTPPYPHLPPGIPTFGPFWRPNPIEIERPKHGWRADGQRVHNHRPRWAFVWPTDGKNSSSWGRLKDIATGKGPDIHVASNRERGWGWDNPKKTDWANWRRLDPSGALDDQPMRRNTFMGEWLGAGRSPAKAYDFRRRRYAVPSCRTWTDARWMGDGVNNETRIPQAFRCVHGSWYQANGNMNF</sequence>
<evidence type="ECO:0000313" key="2">
    <source>
        <dbReference type="Proteomes" id="UP000800041"/>
    </source>
</evidence>
<name>A0A6G1H2W6_9PEZI</name>
<reference evidence="1" key="1">
    <citation type="journal article" date="2020" name="Stud. Mycol.">
        <title>101 Dothideomycetes genomes: a test case for predicting lifestyles and emergence of pathogens.</title>
        <authorList>
            <person name="Haridas S."/>
            <person name="Albert R."/>
            <person name="Binder M."/>
            <person name="Bloem J."/>
            <person name="Labutti K."/>
            <person name="Salamov A."/>
            <person name="Andreopoulos B."/>
            <person name="Baker S."/>
            <person name="Barry K."/>
            <person name="Bills G."/>
            <person name="Bluhm B."/>
            <person name="Cannon C."/>
            <person name="Castanera R."/>
            <person name="Culley D."/>
            <person name="Daum C."/>
            <person name="Ezra D."/>
            <person name="Gonzalez J."/>
            <person name="Henrissat B."/>
            <person name="Kuo A."/>
            <person name="Liang C."/>
            <person name="Lipzen A."/>
            <person name="Lutzoni F."/>
            <person name="Magnuson J."/>
            <person name="Mondo S."/>
            <person name="Nolan M."/>
            <person name="Ohm R."/>
            <person name="Pangilinan J."/>
            <person name="Park H.-J."/>
            <person name="Ramirez L."/>
            <person name="Alfaro M."/>
            <person name="Sun H."/>
            <person name="Tritt A."/>
            <person name="Yoshinaga Y."/>
            <person name="Zwiers L.-H."/>
            <person name="Turgeon B."/>
            <person name="Goodwin S."/>
            <person name="Spatafora J."/>
            <person name="Crous P."/>
            <person name="Grigoriev I."/>
        </authorList>
    </citation>
    <scope>NUCLEOTIDE SEQUENCE</scope>
    <source>
        <strain evidence="1">CBS 113979</strain>
    </source>
</reference>
<dbReference type="Proteomes" id="UP000800041">
    <property type="component" value="Unassembled WGS sequence"/>
</dbReference>